<dbReference type="SUPFAM" id="SSF49384">
    <property type="entry name" value="Carbohydrate-binding domain"/>
    <property type="match status" value="1"/>
</dbReference>
<dbReference type="PROSITE" id="PS51272">
    <property type="entry name" value="SLH"/>
    <property type="match status" value="3"/>
</dbReference>
<feature type="signal peptide" evidence="1">
    <location>
        <begin position="1"/>
        <end position="19"/>
    </location>
</feature>
<protein>
    <recommendedName>
        <fullName evidence="2">SLH domain-containing protein</fullName>
    </recommendedName>
</protein>
<evidence type="ECO:0000256" key="1">
    <source>
        <dbReference type="SAM" id="SignalP"/>
    </source>
</evidence>
<dbReference type="Proteomes" id="UP000284177">
    <property type="component" value="Unassembled WGS sequence"/>
</dbReference>
<accession>A0A419T7R6</accession>
<organism evidence="3 4">
    <name type="scientific">Thermohalobacter berrensis</name>
    <dbReference type="NCBI Taxonomy" id="99594"/>
    <lineage>
        <taxon>Bacteria</taxon>
        <taxon>Bacillati</taxon>
        <taxon>Bacillota</taxon>
        <taxon>Tissierellia</taxon>
        <taxon>Tissierellales</taxon>
        <taxon>Thermohalobacteraceae</taxon>
        <taxon>Thermohalobacter</taxon>
    </lineage>
</organism>
<feature type="domain" description="SLH" evidence="2">
    <location>
        <begin position="399"/>
        <end position="455"/>
    </location>
</feature>
<evidence type="ECO:0000259" key="2">
    <source>
        <dbReference type="PROSITE" id="PS51272"/>
    </source>
</evidence>
<dbReference type="InterPro" id="IPR008965">
    <property type="entry name" value="CBM2/CBM3_carb-bd_dom_sf"/>
</dbReference>
<dbReference type="EMBL" id="MCIB01000005">
    <property type="protein sequence ID" value="RKD33492.1"/>
    <property type="molecule type" value="Genomic_DNA"/>
</dbReference>
<dbReference type="Gene3D" id="2.60.40.680">
    <property type="match status" value="1"/>
</dbReference>
<feature type="domain" description="SLH" evidence="2">
    <location>
        <begin position="273"/>
        <end position="333"/>
    </location>
</feature>
<dbReference type="Pfam" id="PF00395">
    <property type="entry name" value="SLH"/>
    <property type="match status" value="3"/>
</dbReference>
<evidence type="ECO:0000313" key="4">
    <source>
        <dbReference type="Proteomes" id="UP000284177"/>
    </source>
</evidence>
<dbReference type="CDD" id="cd08547">
    <property type="entry name" value="Type_II_cohesin"/>
    <property type="match status" value="1"/>
</dbReference>
<dbReference type="PANTHER" id="PTHR43308:SF5">
    <property type="entry name" value="S-LAYER PROTEIN _ PEPTIDOGLYCAN ENDO-BETA-N-ACETYLGLUCOSAMINIDASE"/>
    <property type="match status" value="1"/>
</dbReference>
<gene>
    <name evidence="3" type="ORF">BET03_08890</name>
</gene>
<dbReference type="RefSeq" id="WP_120167636.1">
    <property type="nucleotide sequence ID" value="NZ_MCIB01000005.1"/>
</dbReference>
<keyword evidence="1" id="KW-0732">Signal</keyword>
<dbReference type="InterPro" id="IPR051465">
    <property type="entry name" value="Cell_Envelope_Struct_Comp"/>
</dbReference>
<dbReference type="GO" id="GO:0030246">
    <property type="term" value="F:carbohydrate binding"/>
    <property type="evidence" value="ECO:0007669"/>
    <property type="project" value="InterPro"/>
</dbReference>
<dbReference type="OrthoDB" id="2112962at2"/>
<dbReference type="AlphaFoldDB" id="A0A419T7R6"/>
<comment type="caution">
    <text evidence="3">The sequence shown here is derived from an EMBL/GenBank/DDBJ whole genome shotgun (WGS) entry which is preliminary data.</text>
</comment>
<evidence type="ECO:0000313" key="3">
    <source>
        <dbReference type="EMBL" id="RKD33492.1"/>
    </source>
</evidence>
<feature type="domain" description="SLH" evidence="2">
    <location>
        <begin position="334"/>
        <end position="397"/>
    </location>
</feature>
<keyword evidence="4" id="KW-1185">Reference proteome</keyword>
<dbReference type="PANTHER" id="PTHR43308">
    <property type="entry name" value="OUTER MEMBRANE PROTEIN ALPHA-RELATED"/>
    <property type="match status" value="1"/>
</dbReference>
<proteinExistence type="predicted"/>
<sequence>MKKILIILILVLTCNIAYASDTGILKLNVQNSTLKINHNFNLQIETENISNIYGIHIKLRFDPKYINANTKEVKIGEQLLNKEHFQARNTIDNDNGIIEILYTLVGDENTLNKDTIIGTVNFKSIKKGLTNITIEKSLLLKRDGAKLKHNIKDTSIKIRDFSTSSKRKNDVIKVKDMTLQLPKDMNRSDLTVSMITETKDTPYNIYKIEYNNKINEKLKLSFKIKENMKSKPLGIYYYNDDREEWIYLGGKIEGELITGSVKPYDMFAILENKNYKDYTDIKDNWAKDYIQYITSLGYVNGVNKTNFEPNRPITRGEVAKVFSLALSLDKEDNLKSFKDKTSIPHWCKSHINKLVAEGIIKGYSDNTFKPNRYITRLELASMLNKILKDYDSNKNSKVFSDYENIPKWGRESVDKLSSLGLIKGYKDNTFRPNNYVTRAEMCKIIIDMLKIMEVI</sequence>
<reference evidence="3 4" key="1">
    <citation type="submission" date="2016-08" db="EMBL/GenBank/DDBJ databases">
        <title>Novel Firmicutes and Novel Genomes.</title>
        <authorList>
            <person name="Poppleton D.I."/>
            <person name="Gribaldo S."/>
        </authorList>
    </citation>
    <scope>NUCLEOTIDE SEQUENCE [LARGE SCALE GENOMIC DNA]</scope>
    <source>
        <strain evidence="3 4">CTT3</strain>
    </source>
</reference>
<name>A0A419T7R6_9FIRM</name>
<feature type="chain" id="PRO_5019030453" description="SLH domain-containing protein" evidence="1">
    <location>
        <begin position="20"/>
        <end position="455"/>
    </location>
</feature>
<dbReference type="InterPro" id="IPR001119">
    <property type="entry name" value="SLH_dom"/>
</dbReference>